<organism evidence="1 2">
    <name type="scientific">Candidatus Nitrospira inopinata</name>
    <dbReference type="NCBI Taxonomy" id="1715989"/>
    <lineage>
        <taxon>Bacteria</taxon>
        <taxon>Pseudomonadati</taxon>
        <taxon>Nitrospirota</taxon>
        <taxon>Nitrospiria</taxon>
        <taxon>Nitrospirales</taxon>
        <taxon>Nitrospiraceae</taxon>
        <taxon>Nitrospira</taxon>
    </lineage>
</organism>
<accession>A0A0S4KRA2</accession>
<protein>
    <recommendedName>
        <fullName evidence="3">DUF692 domain-containing protein</fullName>
    </recommendedName>
</protein>
<dbReference type="KEGG" id="nio:NITINOP_2007"/>
<dbReference type="Gene3D" id="3.20.20.150">
    <property type="entry name" value="Divalent-metal-dependent TIM barrel enzymes"/>
    <property type="match status" value="1"/>
</dbReference>
<dbReference type="InterPro" id="IPR036237">
    <property type="entry name" value="Xyl_isomerase-like_sf"/>
</dbReference>
<dbReference type="Proteomes" id="UP000066284">
    <property type="component" value="Chromosome 1"/>
</dbReference>
<dbReference type="PANTHER" id="PTHR42194:SF1">
    <property type="entry name" value="UPF0276 PROTEIN HI_1600"/>
    <property type="match status" value="1"/>
</dbReference>
<evidence type="ECO:0008006" key="3">
    <source>
        <dbReference type="Google" id="ProtNLM"/>
    </source>
</evidence>
<dbReference type="NCBIfam" id="NF003818">
    <property type="entry name" value="PRK05409.1"/>
    <property type="match status" value="1"/>
</dbReference>
<dbReference type="SUPFAM" id="SSF51658">
    <property type="entry name" value="Xylose isomerase-like"/>
    <property type="match status" value="1"/>
</dbReference>
<gene>
    <name evidence="1" type="ORF">NITINOP_2007</name>
</gene>
<keyword evidence="2" id="KW-1185">Reference proteome</keyword>
<dbReference type="EMBL" id="LN885086">
    <property type="protein sequence ID" value="CUQ66979.1"/>
    <property type="molecule type" value="Genomic_DNA"/>
</dbReference>
<dbReference type="InterPro" id="IPR007801">
    <property type="entry name" value="MbnB/TglH/ChrH"/>
</dbReference>
<dbReference type="AlphaFoldDB" id="A0A0S4KRA2"/>
<dbReference type="STRING" id="1715989.NITINOP_2007"/>
<evidence type="ECO:0000313" key="1">
    <source>
        <dbReference type="EMBL" id="CUQ66979.1"/>
    </source>
</evidence>
<proteinExistence type="predicted"/>
<sequence length="298" mass="33272">MTRVTEPGVGLPGVGLLFNPALADFVRADLEQLNHLAVIPDRAWIDHGPRHRRRFEELPVPLAPVEQAAHRLPIALHAIGLSILSADFFDTEYLDQLARWCERLNCAWVSEHLSFTRVGSGHGTHAALALAMPYDVEALDLLIPRVRSARRTLGVPFLLENPVAYVDYGDEEMSEAEFFNALMAEAGCGMLLDLHNLYANTRNRRCDAHEYLRRLDLSGVIEIHIAGGDEMMGLHTDSHAGPVHAGVWPLLEWVLPRSPNLRAVTFEFHEGSWPLLHRQGVLTQLNIASRAIERAGIF</sequence>
<dbReference type="PANTHER" id="PTHR42194">
    <property type="entry name" value="UPF0276 PROTEIN HI_1600"/>
    <property type="match status" value="1"/>
</dbReference>
<name>A0A0S4KRA2_9BACT</name>
<dbReference type="RefSeq" id="WP_062485004.1">
    <property type="nucleotide sequence ID" value="NZ_LN885086.1"/>
</dbReference>
<dbReference type="Pfam" id="PF05114">
    <property type="entry name" value="MbnB_TglH_ChrH"/>
    <property type="match status" value="1"/>
</dbReference>
<reference evidence="2" key="1">
    <citation type="submission" date="2015-09" db="EMBL/GenBank/DDBJ databases">
        <authorList>
            <person name="Daims H."/>
        </authorList>
    </citation>
    <scope>NUCLEOTIDE SEQUENCE [LARGE SCALE GENOMIC DNA]</scope>
</reference>
<dbReference type="OrthoDB" id="9763101at2"/>
<evidence type="ECO:0000313" key="2">
    <source>
        <dbReference type="Proteomes" id="UP000066284"/>
    </source>
</evidence>